<accession>A0ACC2WFF5</accession>
<evidence type="ECO:0000313" key="2">
    <source>
        <dbReference type="Proteomes" id="UP001230649"/>
    </source>
</evidence>
<evidence type="ECO:0000313" key="1">
    <source>
        <dbReference type="EMBL" id="KAJ9109939.1"/>
    </source>
</evidence>
<sequence length="621" mass="67758">MPESVVASLRFTGMAKFGAFVPGDQVFYNPRELVLGAIRITINGQRSGRSHDTEVDLSFANGVRVNYTRPDVIDGEPTTSSFRNKLSRLAAGSNYKLALYVQNFDEGEELAITVDLLELDTTLARVTKDVSMDAEKKLGINAMAFGISEATFTSLITAYFTAPKMKVGQTAGLSMTLSLEWDDWPPWPYIELDIDTKVFVIYGDLLLTFVPVNGGKYPEAVAIDRATLELRCRPAMATSTGDTLQHQFDSATLSNLDVSIYDEAPILVEFESIPGFKEAVAAYVDQLVTRTGPLGFALPAYLESRAIPDHWNHVMNMELNFCQFNYRNVSVHGYTIAYLFVVFSVRGLDLQMPCPCERELAAVREAQEVSAAALEVDASTASVVNAQALAASPGLGRRAGKLPTAPYFNIIVAAQVSSIGISQNTFQQIARPIGDMGFDESVSKGGTIYVSARAWGRSTLKSAEILSDGIQAVIDVKAEGTARAAIKNDCGGGDIASASGRLRITVNDSSLQWRLRITRGSIRPYLLTIDADPTISIGKPDVKFESTLDPPSPLNRVDDWIFERLAISIKPILEIIATGKAKLHLIRSEENNGEITLQFVDDVFFQGEAAVVMGQLGIYFR</sequence>
<dbReference type="EMBL" id="JASBWS010000027">
    <property type="protein sequence ID" value="KAJ9109939.1"/>
    <property type="molecule type" value="Genomic_DNA"/>
</dbReference>
<gene>
    <name evidence="1" type="ORF">QFC20_003139</name>
</gene>
<comment type="caution">
    <text evidence="1">The sequence shown here is derived from an EMBL/GenBank/DDBJ whole genome shotgun (WGS) entry which is preliminary data.</text>
</comment>
<reference evidence="1" key="1">
    <citation type="submission" date="2023-04" db="EMBL/GenBank/DDBJ databases">
        <title>Draft Genome sequencing of Naganishia species isolated from polar environments using Oxford Nanopore Technology.</title>
        <authorList>
            <person name="Leo P."/>
            <person name="Venkateswaran K."/>
        </authorList>
    </citation>
    <scope>NUCLEOTIDE SEQUENCE</scope>
    <source>
        <strain evidence="1">MNA-CCFEE 5262</strain>
    </source>
</reference>
<proteinExistence type="predicted"/>
<protein>
    <submittedName>
        <fullName evidence="1">Uncharacterized protein</fullName>
    </submittedName>
</protein>
<keyword evidence="2" id="KW-1185">Reference proteome</keyword>
<organism evidence="1 2">
    <name type="scientific">Naganishia adeliensis</name>
    <dbReference type="NCBI Taxonomy" id="92952"/>
    <lineage>
        <taxon>Eukaryota</taxon>
        <taxon>Fungi</taxon>
        <taxon>Dikarya</taxon>
        <taxon>Basidiomycota</taxon>
        <taxon>Agaricomycotina</taxon>
        <taxon>Tremellomycetes</taxon>
        <taxon>Filobasidiales</taxon>
        <taxon>Filobasidiaceae</taxon>
        <taxon>Naganishia</taxon>
    </lineage>
</organism>
<dbReference type="Proteomes" id="UP001230649">
    <property type="component" value="Unassembled WGS sequence"/>
</dbReference>
<name>A0ACC2WFF5_9TREE</name>